<evidence type="ECO:0000313" key="2">
    <source>
        <dbReference type="Proteomes" id="UP000244005"/>
    </source>
</evidence>
<reference evidence="2" key="1">
    <citation type="journal article" date="2017" name="Cell">
        <title>Insights into land plant evolution garnered from the Marchantia polymorpha genome.</title>
        <authorList>
            <person name="Bowman J.L."/>
            <person name="Kohchi T."/>
            <person name="Yamato K.T."/>
            <person name="Jenkins J."/>
            <person name="Shu S."/>
            <person name="Ishizaki K."/>
            <person name="Yamaoka S."/>
            <person name="Nishihama R."/>
            <person name="Nakamura Y."/>
            <person name="Berger F."/>
            <person name="Adam C."/>
            <person name="Aki S.S."/>
            <person name="Althoff F."/>
            <person name="Araki T."/>
            <person name="Arteaga-Vazquez M.A."/>
            <person name="Balasubrmanian S."/>
            <person name="Barry K."/>
            <person name="Bauer D."/>
            <person name="Boehm C.R."/>
            <person name="Briginshaw L."/>
            <person name="Caballero-Perez J."/>
            <person name="Catarino B."/>
            <person name="Chen F."/>
            <person name="Chiyoda S."/>
            <person name="Chovatia M."/>
            <person name="Davies K.M."/>
            <person name="Delmans M."/>
            <person name="Demura T."/>
            <person name="Dierschke T."/>
            <person name="Dolan L."/>
            <person name="Dorantes-Acosta A.E."/>
            <person name="Eklund D.M."/>
            <person name="Florent S.N."/>
            <person name="Flores-Sandoval E."/>
            <person name="Fujiyama A."/>
            <person name="Fukuzawa H."/>
            <person name="Galik B."/>
            <person name="Grimanelli D."/>
            <person name="Grimwood J."/>
            <person name="Grossniklaus U."/>
            <person name="Hamada T."/>
            <person name="Haseloff J."/>
            <person name="Hetherington A.J."/>
            <person name="Higo A."/>
            <person name="Hirakawa Y."/>
            <person name="Hundley H.N."/>
            <person name="Ikeda Y."/>
            <person name="Inoue K."/>
            <person name="Inoue S.I."/>
            <person name="Ishida S."/>
            <person name="Jia Q."/>
            <person name="Kakita M."/>
            <person name="Kanazawa T."/>
            <person name="Kawai Y."/>
            <person name="Kawashima T."/>
            <person name="Kennedy M."/>
            <person name="Kinose K."/>
            <person name="Kinoshita T."/>
            <person name="Kohara Y."/>
            <person name="Koide E."/>
            <person name="Komatsu K."/>
            <person name="Kopischke S."/>
            <person name="Kubo M."/>
            <person name="Kyozuka J."/>
            <person name="Lagercrantz U."/>
            <person name="Lin S.S."/>
            <person name="Lindquist E."/>
            <person name="Lipzen A.M."/>
            <person name="Lu C.W."/>
            <person name="De Luna E."/>
            <person name="Martienssen R.A."/>
            <person name="Minamino N."/>
            <person name="Mizutani M."/>
            <person name="Mizutani M."/>
            <person name="Mochizuki N."/>
            <person name="Monte I."/>
            <person name="Mosher R."/>
            <person name="Nagasaki H."/>
            <person name="Nakagami H."/>
            <person name="Naramoto S."/>
            <person name="Nishitani K."/>
            <person name="Ohtani M."/>
            <person name="Okamoto T."/>
            <person name="Okumura M."/>
            <person name="Phillips J."/>
            <person name="Pollak B."/>
            <person name="Reinders A."/>
            <person name="Rovekamp M."/>
            <person name="Sano R."/>
            <person name="Sawa S."/>
            <person name="Schmid M.W."/>
            <person name="Shirakawa M."/>
            <person name="Solano R."/>
            <person name="Spunde A."/>
            <person name="Suetsugu N."/>
            <person name="Sugano S."/>
            <person name="Sugiyama A."/>
            <person name="Sun R."/>
            <person name="Suzuki Y."/>
            <person name="Takenaka M."/>
            <person name="Takezawa D."/>
            <person name="Tomogane H."/>
            <person name="Tsuzuki M."/>
            <person name="Ueda T."/>
            <person name="Umeda M."/>
            <person name="Ward J.M."/>
            <person name="Watanabe Y."/>
            <person name="Yazaki K."/>
            <person name="Yokoyama R."/>
            <person name="Yoshitake Y."/>
            <person name="Yotsui I."/>
            <person name="Zachgo S."/>
            <person name="Schmutz J."/>
        </authorList>
    </citation>
    <scope>NUCLEOTIDE SEQUENCE [LARGE SCALE GENOMIC DNA]</scope>
    <source>
        <strain evidence="2">Tak-1</strain>
    </source>
</reference>
<dbReference type="AlphaFoldDB" id="A0A2R6XRH0"/>
<gene>
    <name evidence="1" type="ORF">MARPO_0004s0004</name>
</gene>
<reference evidence="1" key="2">
    <citation type="submission" date="2017-12" db="EMBL/GenBank/DDBJ databases">
        <title>WGS assembly of Marchantia polymorpha.</title>
        <authorList>
            <person name="Bowman J.L."/>
            <person name="Kohchi T."/>
            <person name="Yamato K.T."/>
            <person name="Jenkins J."/>
            <person name="Shu S."/>
            <person name="Ishizaki K."/>
            <person name="Yamaoka S."/>
            <person name="Nishihama R."/>
            <person name="Nakamura Y."/>
            <person name="Berger F."/>
            <person name="Adam C."/>
            <person name="Aki S.S."/>
            <person name="Althoff F."/>
            <person name="Araki T."/>
            <person name="Arteaga-Vazquez M.A."/>
            <person name="Balasubrmanian S."/>
            <person name="Bauer D."/>
            <person name="Boehm C.R."/>
            <person name="Briginshaw L."/>
            <person name="Caballero-Perez J."/>
            <person name="Catarino B."/>
            <person name="Chen F."/>
            <person name="Chiyoda S."/>
            <person name="Chovatia M."/>
            <person name="Davies K.M."/>
            <person name="Delmans M."/>
            <person name="Demura T."/>
            <person name="Dierschke T."/>
            <person name="Dolan L."/>
            <person name="Dorantes-Acosta A.E."/>
            <person name="Eklund D.M."/>
            <person name="Florent S.N."/>
            <person name="Flores-Sandoval E."/>
            <person name="Fujiyama A."/>
            <person name="Fukuzawa H."/>
            <person name="Galik B."/>
            <person name="Grimanelli D."/>
            <person name="Grimwood J."/>
            <person name="Grossniklaus U."/>
            <person name="Hamada T."/>
            <person name="Haseloff J."/>
            <person name="Hetherington A.J."/>
            <person name="Higo A."/>
            <person name="Hirakawa Y."/>
            <person name="Hundley H.N."/>
            <person name="Ikeda Y."/>
            <person name="Inoue K."/>
            <person name="Inoue S."/>
            <person name="Ishida S."/>
            <person name="Jia Q."/>
            <person name="Kakita M."/>
            <person name="Kanazawa T."/>
            <person name="Kawai Y."/>
            <person name="Kawashima T."/>
            <person name="Kennedy M."/>
            <person name="Kinose K."/>
            <person name="Kinoshita T."/>
            <person name="Kohara Y."/>
            <person name="Koide E."/>
            <person name="Komatsu K."/>
            <person name="Kopischke S."/>
            <person name="Kubo M."/>
            <person name="Kyozuka J."/>
            <person name="Lagercrantz U."/>
            <person name="Lin S.S."/>
            <person name="Lindquist E."/>
            <person name="Lipzen A.M."/>
            <person name="Lu C."/>
            <person name="Luna E.D."/>
            <person name="Martienssen R.A."/>
            <person name="Minamino N."/>
            <person name="Mizutani M."/>
            <person name="Mizutani M."/>
            <person name="Mochizuki N."/>
            <person name="Monte I."/>
            <person name="Mosher R."/>
            <person name="Nagasaki H."/>
            <person name="Nakagami H."/>
            <person name="Naramoto S."/>
            <person name="Nishitani K."/>
            <person name="Ohtani M."/>
            <person name="Okamoto T."/>
            <person name="Okumura M."/>
            <person name="Phillips J."/>
            <person name="Pollak B."/>
            <person name="Reinders A."/>
            <person name="Roevekamp M."/>
            <person name="Sano R."/>
            <person name="Sawa S."/>
            <person name="Schmid M.W."/>
            <person name="Shirakawa M."/>
            <person name="Solano R."/>
            <person name="Spunde A."/>
            <person name="Suetsugu N."/>
            <person name="Sugano S."/>
            <person name="Sugiyama A."/>
            <person name="Sun R."/>
            <person name="Suzuki Y."/>
            <person name="Takenaka M."/>
            <person name="Takezawa D."/>
            <person name="Tomogane H."/>
            <person name="Tsuzuki M."/>
            <person name="Ueda T."/>
            <person name="Umeda M."/>
            <person name="Ward J.M."/>
            <person name="Watanabe Y."/>
            <person name="Yazaki K."/>
            <person name="Yokoyama R."/>
            <person name="Yoshitake Y."/>
            <person name="Yotsui I."/>
            <person name="Zachgo S."/>
            <person name="Schmutz J."/>
        </authorList>
    </citation>
    <scope>NUCLEOTIDE SEQUENCE [LARGE SCALE GENOMIC DNA]</scope>
    <source>
        <strain evidence="1">Tak-1</strain>
    </source>
</reference>
<protein>
    <submittedName>
        <fullName evidence="1">Uncharacterized protein</fullName>
    </submittedName>
</protein>
<name>A0A2R6XRH0_MARPO</name>
<dbReference type="Proteomes" id="UP000244005">
    <property type="component" value="Unassembled WGS sequence"/>
</dbReference>
<dbReference type="EMBL" id="KZ772676">
    <property type="protein sequence ID" value="PTQ48694.1"/>
    <property type="molecule type" value="Genomic_DNA"/>
</dbReference>
<proteinExistence type="predicted"/>
<sequence length="57" mass="6233">MSFSGRRMAVPIGLNNDSILSFISFSCTSAETVSFCPHNIHVNPTEVASTSRQKPFD</sequence>
<keyword evidence="2" id="KW-1185">Reference proteome</keyword>
<evidence type="ECO:0000313" key="1">
    <source>
        <dbReference type="EMBL" id="PTQ48694.1"/>
    </source>
</evidence>
<dbReference type="EMBL" id="KZ772676">
    <property type="protein sequence ID" value="PTQ48693.1"/>
    <property type="molecule type" value="Genomic_DNA"/>
</dbReference>
<accession>A0A2R6XRH0</accession>
<organism evidence="1 2">
    <name type="scientific">Marchantia polymorpha</name>
    <name type="common">Common liverwort</name>
    <name type="synonym">Marchantia aquatica</name>
    <dbReference type="NCBI Taxonomy" id="3197"/>
    <lineage>
        <taxon>Eukaryota</taxon>
        <taxon>Viridiplantae</taxon>
        <taxon>Streptophyta</taxon>
        <taxon>Embryophyta</taxon>
        <taxon>Marchantiophyta</taxon>
        <taxon>Marchantiopsida</taxon>
        <taxon>Marchantiidae</taxon>
        <taxon>Marchantiales</taxon>
        <taxon>Marchantiaceae</taxon>
        <taxon>Marchantia</taxon>
    </lineage>
</organism>
<dbReference type="Gramene" id="Mp3g16670.2">
    <property type="protein sequence ID" value="Mp3g16670.2.cds1"/>
    <property type="gene ID" value="Mp3g16670"/>
</dbReference>
<dbReference type="Gramene" id="Mp3g16670.1">
    <property type="protein sequence ID" value="Mp3g16670.1.cds1"/>
    <property type="gene ID" value="Mp3g16670"/>
</dbReference>